<comment type="caution">
    <text evidence="1">The sequence shown here is derived from an EMBL/GenBank/DDBJ whole genome shotgun (WGS) entry which is preliminary data.</text>
</comment>
<name>A0A7J0DA04_9ERIC</name>
<sequence>MAGVIPAAAPSVRAMISPLILALIAELMTTKIWSFPAPISSAISIQWDATRAAADATEPDDLEDAFCRVVDFSGDVTDEAARAATAAATPVTDTACMQLGIVGSVLLLRPFLLIFPPSPHCPSPHDPPIQLKNNIDDLYNDVVELTSCGSAPTEARGDVSERALESSMAETLQDLARNSMDSVGISGGGHVAGSQLAGPSSSMFSSLFSEHFEPHELNASATNQK</sequence>
<organism evidence="1 2">
    <name type="scientific">Actinidia rufa</name>
    <dbReference type="NCBI Taxonomy" id="165716"/>
    <lineage>
        <taxon>Eukaryota</taxon>
        <taxon>Viridiplantae</taxon>
        <taxon>Streptophyta</taxon>
        <taxon>Embryophyta</taxon>
        <taxon>Tracheophyta</taxon>
        <taxon>Spermatophyta</taxon>
        <taxon>Magnoliopsida</taxon>
        <taxon>eudicotyledons</taxon>
        <taxon>Gunneridae</taxon>
        <taxon>Pentapetalae</taxon>
        <taxon>asterids</taxon>
        <taxon>Ericales</taxon>
        <taxon>Actinidiaceae</taxon>
        <taxon>Actinidia</taxon>
    </lineage>
</organism>
<evidence type="ECO:0000313" key="2">
    <source>
        <dbReference type="Proteomes" id="UP000585474"/>
    </source>
</evidence>
<gene>
    <name evidence="1" type="ORF">Acr_00g0007030</name>
</gene>
<reference evidence="2" key="1">
    <citation type="submission" date="2019-07" db="EMBL/GenBank/DDBJ databases">
        <title>De Novo Assembly of kiwifruit Actinidia rufa.</title>
        <authorList>
            <person name="Sugita-Konishi S."/>
            <person name="Sato K."/>
            <person name="Mori E."/>
            <person name="Abe Y."/>
            <person name="Kisaki G."/>
            <person name="Hamano K."/>
            <person name="Suezawa K."/>
            <person name="Otani M."/>
            <person name="Fukuda T."/>
            <person name="Manabe T."/>
            <person name="Gomi K."/>
            <person name="Tabuchi M."/>
            <person name="Akimitsu K."/>
            <person name="Kataoka I."/>
        </authorList>
    </citation>
    <scope>NUCLEOTIDE SEQUENCE [LARGE SCALE GENOMIC DNA]</scope>
    <source>
        <strain evidence="2">cv. Fuchu</strain>
    </source>
</reference>
<dbReference type="AlphaFoldDB" id="A0A7J0DA04"/>
<evidence type="ECO:0000313" key="1">
    <source>
        <dbReference type="EMBL" id="GFS29515.1"/>
    </source>
</evidence>
<keyword evidence="2" id="KW-1185">Reference proteome</keyword>
<dbReference type="Proteomes" id="UP000585474">
    <property type="component" value="Unassembled WGS sequence"/>
</dbReference>
<accession>A0A7J0DA04</accession>
<protein>
    <submittedName>
        <fullName evidence="1">Uncharacterized protein</fullName>
    </submittedName>
</protein>
<dbReference type="EMBL" id="BJWL01000087">
    <property type="protein sequence ID" value="GFS29515.1"/>
    <property type="molecule type" value="Genomic_DNA"/>
</dbReference>
<proteinExistence type="predicted"/>